<dbReference type="GO" id="GO:0016740">
    <property type="term" value="F:transferase activity"/>
    <property type="evidence" value="ECO:0007669"/>
    <property type="project" value="UniProtKB-KW"/>
</dbReference>
<dbReference type="OrthoDB" id="1814359at2"/>
<evidence type="ECO:0000313" key="3">
    <source>
        <dbReference type="Proteomes" id="UP000310016"/>
    </source>
</evidence>
<keyword evidence="2" id="KW-0808">Transferase</keyword>
<evidence type="ECO:0000313" key="2">
    <source>
        <dbReference type="EMBL" id="TJZ67988.1"/>
    </source>
</evidence>
<sequence>MKHFYLTGQDNFGNRGCEALTRSNAYLLRQVFPGCEVMVPSFDAARDSRQWPDAADDGVRFVPAIPLKSAHRWWGRLSSRAPVFKSMQWPMTGYSPAHSRDLERADALISIGGDNYSLDYGLVSLFHFVNIAEYTLRQGKPATLWGASVGPFDKEPRVVPQVIAHLDRLSMVSVRENVSYDYLRRHGLARNLHKVADSAFWMVPQPVDLTPFWSRSDRPVLGLNLSSLIHRYRPADEPRSVLQEEAAAFVRQAVDDGYHVMLIPHVASLDGNPEHSDEAYLKQLFDRLGSHQAHAGLVPSGLNAPQLKYVISQCRFFIGARTHATIAAMSTRVPTCSIAYSVKAKGINDDLFGHTDYVLETPLVSTATLSAMLRRLEADEGRIKAQLDERVPLLKEQALEGVRRLATLL</sequence>
<name>A0A4V5MPA6_9NEIS</name>
<evidence type="ECO:0000259" key="1">
    <source>
        <dbReference type="Pfam" id="PF04230"/>
    </source>
</evidence>
<dbReference type="EMBL" id="SUMF01000025">
    <property type="protein sequence ID" value="TJZ67988.1"/>
    <property type="molecule type" value="Genomic_DNA"/>
</dbReference>
<dbReference type="Pfam" id="PF04230">
    <property type="entry name" value="PS_pyruv_trans"/>
    <property type="match status" value="1"/>
</dbReference>
<accession>A0A4V5MPA6</accession>
<gene>
    <name evidence="2" type="ORF">FAZ21_15930</name>
</gene>
<proteinExistence type="predicted"/>
<organism evidence="2 3">
    <name type="scientific">Chitiniphilus eburneus</name>
    <dbReference type="NCBI Taxonomy" id="2571148"/>
    <lineage>
        <taxon>Bacteria</taxon>
        <taxon>Pseudomonadati</taxon>
        <taxon>Pseudomonadota</taxon>
        <taxon>Betaproteobacteria</taxon>
        <taxon>Neisseriales</taxon>
        <taxon>Chitinibacteraceae</taxon>
        <taxon>Chitiniphilus</taxon>
    </lineage>
</organism>
<dbReference type="Proteomes" id="UP000310016">
    <property type="component" value="Unassembled WGS sequence"/>
</dbReference>
<dbReference type="PANTHER" id="PTHR36836:SF1">
    <property type="entry name" value="COLANIC ACID BIOSYNTHESIS PROTEIN WCAK"/>
    <property type="match status" value="1"/>
</dbReference>
<dbReference type="RefSeq" id="WP_136774435.1">
    <property type="nucleotide sequence ID" value="NZ_CP156074.1"/>
</dbReference>
<dbReference type="AlphaFoldDB" id="A0A4V5MPA6"/>
<protein>
    <submittedName>
        <fullName evidence="2">Polysaccharide pyruvyl transferase family protein</fullName>
    </submittedName>
</protein>
<reference evidence="2 3" key="1">
    <citation type="submission" date="2019-04" db="EMBL/GenBank/DDBJ databases">
        <title>Chitiniphilus eburnea sp. nov., a novel chitinolytic bacterium isolated from aquaculture sludge.</title>
        <authorList>
            <person name="Sheng M."/>
        </authorList>
    </citation>
    <scope>NUCLEOTIDE SEQUENCE [LARGE SCALE GENOMIC DNA]</scope>
    <source>
        <strain evidence="2 3">HX-2-15</strain>
    </source>
</reference>
<dbReference type="PANTHER" id="PTHR36836">
    <property type="entry name" value="COLANIC ACID BIOSYNTHESIS PROTEIN WCAK"/>
    <property type="match status" value="1"/>
</dbReference>
<keyword evidence="3" id="KW-1185">Reference proteome</keyword>
<dbReference type="InterPro" id="IPR007345">
    <property type="entry name" value="Polysacch_pyruvyl_Trfase"/>
</dbReference>
<feature type="domain" description="Polysaccharide pyruvyl transferase" evidence="1">
    <location>
        <begin position="14"/>
        <end position="341"/>
    </location>
</feature>
<comment type="caution">
    <text evidence="2">The sequence shown here is derived from an EMBL/GenBank/DDBJ whole genome shotgun (WGS) entry which is preliminary data.</text>
</comment>